<proteinExistence type="predicted"/>
<evidence type="ECO:0000313" key="1">
    <source>
        <dbReference type="EMBL" id="HJG30629.1"/>
    </source>
</evidence>
<dbReference type="SUPFAM" id="SSF53474">
    <property type="entry name" value="alpha/beta-Hydrolases"/>
    <property type="match status" value="1"/>
</dbReference>
<dbReference type="Proteomes" id="UP000746751">
    <property type="component" value="Unassembled WGS sequence"/>
</dbReference>
<reference evidence="1" key="2">
    <citation type="submission" date="2021-09" db="EMBL/GenBank/DDBJ databases">
        <authorList>
            <person name="Gilroy R."/>
        </authorList>
    </citation>
    <scope>NUCLEOTIDE SEQUENCE</scope>
    <source>
        <strain evidence="1">ChiGjej2B2-7701</strain>
    </source>
</reference>
<dbReference type="Gene3D" id="3.40.50.1820">
    <property type="entry name" value="alpha/beta hydrolase"/>
    <property type="match status" value="1"/>
</dbReference>
<dbReference type="InterPro" id="IPR024499">
    <property type="entry name" value="Mbeg1-like"/>
</dbReference>
<name>A0A921INL9_9ACTN</name>
<gene>
    <name evidence="1" type="ORF">K8U80_04445</name>
</gene>
<evidence type="ECO:0000313" key="2">
    <source>
        <dbReference type="Proteomes" id="UP000746751"/>
    </source>
</evidence>
<organism evidence="1 2">
    <name type="scientific">Collinsella ihumii</name>
    <dbReference type="NCBI Taxonomy" id="1720204"/>
    <lineage>
        <taxon>Bacteria</taxon>
        <taxon>Bacillati</taxon>
        <taxon>Actinomycetota</taxon>
        <taxon>Coriobacteriia</taxon>
        <taxon>Coriobacteriales</taxon>
        <taxon>Coriobacteriaceae</taxon>
        <taxon>Collinsella</taxon>
    </lineage>
</organism>
<comment type="caution">
    <text evidence="1">The sequence shown here is derived from an EMBL/GenBank/DDBJ whole genome shotgun (WGS) entry which is preliminary data.</text>
</comment>
<dbReference type="AlphaFoldDB" id="A0A921INL9"/>
<protein>
    <submittedName>
        <fullName evidence="1">DUF2974 domain-containing protein</fullName>
    </submittedName>
</protein>
<dbReference type="Pfam" id="PF11187">
    <property type="entry name" value="Mbeg1-like"/>
    <property type="match status" value="1"/>
</dbReference>
<sequence>MPTLFDYLETEHATFDEKPFGPLDSAVLSQLSMVDFGDVVAPPPTPSSGVLRRLTSVLLPAASPVRLDDAVHVADRDDRVTGLVPEDIRRCLVAGSASPRFGGLELRYYRSVFDESSHTQFAACTFVWRDAFAYVGFRGTDVSFTGWRENLDMAYRPQVAAQNLARAYLEEVAPYLPHRLHVGGHSKGGNLALYAALTCSDATRGRIERVWSHDAPGFKRGLFSEEDFAPLDGRIHRTVPQDSIVGMLLDCPVEPHVVSSTAVGIDQHNVFSWEIAGDDFAYRDSLSDVSRAVRDISAEWLAHVGEARMERIADAVWAAVEASGAKDMRDVLAGGAQWFRQLVEASRRLDQESSDIIREALGDLLNVAMRYVGRDALSSIAWMWE</sequence>
<dbReference type="EMBL" id="DYVF01000031">
    <property type="protein sequence ID" value="HJG30629.1"/>
    <property type="molecule type" value="Genomic_DNA"/>
</dbReference>
<accession>A0A921INL9</accession>
<dbReference type="InterPro" id="IPR029058">
    <property type="entry name" value="AB_hydrolase_fold"/>
</dbReference>
<reference evidence="1" key="1">
    <citation type="journal article" date="2021" name="PeerJ">
        <title>Extensive microbial diversity within the chicken gut microbiome revealed by metagenomics and culture.</title>
        <authorList>
            <person name="Gilroy R."/>
            <person name="Ravi A."/>
            <person name="Getino M."/>
            <person name="Pursley I."/>
            <person name="Horton D.L."/>
            <person name="Alikhan N.F."/>
            <person name="Baker D."/>
            <person name="Gharbi K."/>
            <person name="Hall N."/>
            <person name="Watson M."/>
            <person name="Adriaenssens E.M."/>
            <person name="Foster-Nyarko E."/>
            <person name="Jarju S."/>
            <person name="Secka A."/>
            <person name="Antonio M."/>
            <person name="Oren A."/>
            <person name="Chaudhuri R.R."/>
            <person name="La Ragione R."/>
            <person name="Hildebrand F."/>
            <person name="Pallen M.J."/>
        </authorList>
    </citation>
    <scope>NUCLEOTIDE SEQUENCE</scope>
    <source>
        <strain evidence="1">ChiGjej2B2-7701</strain>
    </source>
</reference>